<dbReference type="AlphaFoldDB" id="A0A401TEL5"/>
<dbReference type="OMA" id="LFANDTC"/>
<protein>
    <submittedName>
        <fullName evidence="1">Uncharacterized protein</fullName>
    </submittedName>
</protein>
<reference evidence="1 2" key="1">
    <citation type="journal article" date="2018" name="Nat. Ecol. Evol.">
        <title>Shark genomes provide insights into elasmobranch evolution and the origin of vertebrates.</title>
        <authorList>
            <person name="Hara Y"/>
            <person name="Yamaguchi K"/>
            <person name="Onimaru K"/>
            <person name="Kadota M"/>
            <person name="Koyanagi M"/>
            <person name="Keeley SD"/>
            <person name="Tatsumi K"/>
            <person name="Tanaka K"/>
            <person name="Motone F"/>
            <person name="Kageyama Y"/>
            <person name="Nozu R"/>
            <person name="Adachi N"/>
            <person name="Nishimura O"/>
            <person name="Nakagawa R"/>
            <person name="Tanegashima C"/>
            <person name="Kiyatake I"/>
            <person name="Matsumoto R"/>
            <person name="Murakumo K"/>
            <person name="Nishida K"/>
            <person name="Terakita A"/>
            <person name="Kuratani S"/>
            <person name="Sato K"/>
            <person name="Hyodo S Kuraku.S."/>
        </authorList>
    </citation>
    <scope>NUCLEOTIDE SEQUENCE [LARGE SCALE GENOMIC DNA]</scope>
</reference>
<dbReference type="STRING" id="137246.A0A401TEL5"/>
<dbReference type="InterPro" id="IPR026784">
    <property type="entry name" value="Coact_PPARg"/>
</dbReference>
<comment type="caution">
    <text evidence="1">The sequence shown here is derived from an EMBL/GenBank/DDBJ whole genome shotgun (WGS) entry which is preliminary data.</text>
</comment>
<gene>
    <name evidence="1" type="ORF">chiPu_0025392</name>
</gene>
<feature type="non-terminal residue" evidence="1">
    <location>
        <position position="141"/>
    </location>
</feature>
<dbReference type="OrthoDB" id="10061469at2759"/>
<accession>A0A401TEL5</accession>
<organism evidence="1 2">
    <name type="scientific">Chiloscyllium punctatum</name>
    <name type="common">Brownbanded bambooshark</name>
    <name type="synonym">Hemiscyllium punctatum</name>
    <dbReference type="NCBI Taxonomy" id="137246"/>
    <lineage>
        <taxon>Eukaryota</taxon>
        <taxon>Metazoa</taxon>
        <taxon>Chordata</taxon>
        <taxon>Craniata</taxon>
        <taxon>Vertebrata</taxon>
        <taxon>Chondrichthyes</taxon>
        <taxon>Elasmobranchii</taxon>
        <taxon>Galeomorphii</taxon>
        <taxon>Galeoidea</taxon>
        <taxon>Orectolobiformes</taxon>
        <taxon>Hemiscylliidae</taxon>
        <taxon>Chiloscyllium</taxon>
    </lineage>
</organism>
<sequence>MRAFLACMKSDTPGMLNPANVPTHLLLLCCVLRYMVQWPGSRILHKHELDAFLAQAVSSKLYQPDQLQELKIEKLDARGIQLAALFMSGVDTALFANDTCGQPIPWEHCCPWIYFDGKLLHSKFVQATREKAALIDLCDGQ</sequence>
<dbReference type="PANTHER" id="PTHR15976">
    <property type="entry name" value="CONSTITUTIVE COACTIVATOR OF PEROXISOME PROLIFERATOR-ACTIVATED RECEPTOR GAMMA"/>
    <property type="match status" value="1"/>
</dbReference>
<evidence type="ECO:0000313" key="2">
    <source>
        <dbReference type="Proteomes" id="UP000287033"/>
    </source>
</evidence>
<dbReference type="EMBL" id="BEZZ01057801">
    <property type="protein sequence ID" value="GCC41090.1"/>
    <property type="molecule type" value="Genomic_DNA"/>
</dbReference>
<keyword evidence="2" id="KW-1185">Reference proteome</keyword>
<proteinExistence type="predicted"/>
<dbReference type="PANTHER" id="PTHR15976:SF15">
    <property type="entry name" value="CONSTITUTIVE COACTIVATOR OF PPAR-GAMMA-LIKE PROTEIN 2"/>
    <property type="match status" value="1"/>
</dbReference>
<name>A0A401TEL5_CHIPU</name>
<dbReference type="Proteomes" id="UP000287033">
    <property type="component" value="Unassembled WGS sequence"/>
</dbReference>
<dbReference type="GO" id="GO:0005634">
    <property type="term" value="C:nucleus"/>
    <property type="evidence" value="ECO:0007669"/>
    <property type="project" value="TreeGrafter"/>
</dbReference>
<evidence type="ECO:0000313" key="1">
    <source>
        <dbReference type="EMBL" id="GCC41090.1"/>
    </source>
</evidence>